<keyword evidence="3" id="KW-1185">Reference proteome</keyword>
<feature type="region of interest" description="Disordered" evidence="1">
    <location>
        <begin position="79"/>
        <end position="104"/>
    </location>
</feature>
<dbReference type="WBParaSite" id="SSLN_0001279301-mRNA-1">
    <property type="protein sequence ID" value="SSLN_0001279301-mRNA-1"/>
    <property type="gene ID" value="SSLN_0001279301"/>
</dbReference>
<evidence type="ECO:0000313" key="3">
    <source>
        <dbReference type="Proteomes" id="UP000275846"/>
    </source>
</evidence>
<organism evidence="4">
    <name type="scientific">Schistocephalus solidus</name>
    <name type="common">Tapeworm</name>
    <dbReference type="NCBI Taxonomy" id="70667"/>
    <lineage>
        <taxon>Eukaryota</taxon>
        <taxon>Metazoa</taxon>
        <taxon>Spiralia</taxon>
        <taxon>Lophotrochozoa</taxon>
        <taxon>Platyhelminthes</taxon>
        <taxon>Cestoda</taxon>
        <taxon>Eucestoda</taxon>
        <taxon>Diphyllobothriidea</taxon>
        <taxon>Diphyllobothriidae</taxon>
        <taxon>Schistocephalus</taxon>
    </lineage>
</organism>
<reference evidence="2 3" key="2">
    <citation type="submission" date="2018-11" db="EMBL/GenBank/DDBJ databases">
        <authorList>
            <consortium name="Pathogen Informatics"/>
        </authorList>
    </citation>
    <scope>NUCLEOTIDE SEQUENCE [LARGE SCALE GENOMIC DNA]</scope>
    <source>
        <strain evidence="2 3">NST_G2</strain>
    </source>
</reference>
<evidence type="ECO:0000313" key="2">
    <source>
        <dbReference type="EMBL" id="VDL98709.1"/>
    </source>
</evidence>
<dbReference type="AlphaFoldDB" id="A0A183T784"/>
<dbReference type="OrthoDB" id="6298658at2759"/>
<evidence type="ECO:0000313" key="4">
    <source>
        <dbReference type="WBParaSite" id="SSLN_0001279301-mRNA-1"/>
    </source>
</evidence>
<evidence type="ECO:0000256" key="1">
    <source>
        <dbReference type="SAM" id="MobiDB-lite"/>
    </source>
</evidence>
<protein>
    <submittedName>
        <fullName evidence="4">Ras-GEF domain-containing protein</fullName>
    </submittedName>
</protein>
<reference evidence="4" key="1">
    <citation type="submission" date="2016-06" db="UniProtKB">
        <authorList>
            <consortium name="WormBaseParasite"/>
        </authorList>
    </citation>
    <scope>IDENTIFICATION</scope>
</reference>
<accession>A0A183T784</accession>
<sequence length="368" mass="41019">MSPKTVPAHVVFCVLHTVLPIAYDFLPSPRTHCAMHTMHLVSFRRLLLCIRLGNYSTVAGQGDAPSDASSQQFPSVYPFPDLGIPSPPPPPPSASHSSDCHSNRTDTYEVVAPEEAISRPAFGADLFEHSLPIPTPRHTESFPSMAVGQTFNIPLPRPRVTAGDQSRNRRTFSIIPFVDVDSTDADIDRLPSLSSEEVAPFDYEQAYTKPPLPRPSHWISCTAIEQTNMEELDSLRELNVTRSLRKRRVQGLIHTVNNLYEAIKLESCTSYATVRVVLHKTTQKNQTVCRSKISVERIQNDSATLHVKQVFYKPVDLVYSTRADQKYGARVTAVTVPSSMLRNYILKTLQRATRAIRLNSTTGNSGRP</sequence>
<dbReference type="Proteomes" id="UP000275846">
    <property type="component" value="Unassembled WGS sequence"/>
</dbReference>
<gene>
    <name evidence="2" type="ORF">SSLN_LOCUS12324</name>
</gene>
<dbReference type="EMBL" id="UYSU01037185">
    <property type="protein sequence ID" value="VDL98709.1"/>
    <property type="molecule type" value="Genomic_DNA"/>
</dbReference>
<name>A0A183T784_SCHSO</name>
<proteinExistence type="predicted"/>